<evidence type="ECO:0000256" key="7">
    <source>
        <dbReference type="ARBA" id="ARBA00023157"/>
    </source>
</evidence>
<accession>A0A8X7XEX9</accession>
<keyword evidence="4" id="KW-0378">Hydrolase</keyword>
<dbReference type="GO" id="GO:0005615">
    <property type="term" value="C:extracellular space"/>
    <property type="evidence" value="ECO:0007669"/>
    <property type="project" value="TreeGrafter"/>
</dbReference>
<dbReference type="InterPro" id="IPR050127">
    <property type="entry name" value="Serine_Proteases_S1"/>
</dbReference>
<dbReference type="GO" id="GO:0004252">
    <property type="term" value="F:serine-type endopeptidase activity"/>
    <property type="evidence" value="ECO:0007669"/>
    <property type="project" value="UniProtKB-EC"/>
</dbReference>
<dbReference type="PRINTS" id="PR00722">
    <property type="entry name" value="CHYMOTRYPSIN"/>
</dbReference>
<evidence type="ECO:0000256" key="8">
    <source>
        <dbReference type="ARBA" id="ARBA00036320"/>
    </source>
</evidence>
<evidence type="ECO:0000256" key="3">
    <source>
        <dbReference type="ARBA" id="ARBA00022670"/>
    </source>
</evidence>
<dbReference type="PROSITE" id="PS00134">
    <property type="entry name" value="TRYPSIN_HIS"/>
    <property type="match status" value="1"/>
</dbReference>
<organism evidence="11 12">
    <name type="scientific">Polypterus senegalus</name>
    <name type="common">Senegal bichir</name>
    <dbReference type="NCBI Taxonomy" id="55291"/>
    <lineage>
        <taxon>Eukaryota</taxon>
        <taxon>Metazoa</taxon>
        <taxon>Chordata</taxon>
        <taxon>Craniata</taxon>
        <taxon>Vertebrata</taxon>
        <taxon>Euteleostomi</taxon>
        <taxon>Actinopterygii</taxon>
        <taxon>Polypteriformes</taxon>
        <taxon>Polypteridae</taxon>
        <taxon>Polypterus</taxon>
    </lineage>
</organism>
<sequence length="514" mass="57082">MCEKIIGGREVAPHSRPYMVYLSADCGGALIKENWVLTAAHCHRNGFVQAILGAHSLNGNEKGQQIIEVEEQVVHKHYDNSNYANDIMLVKLSKKATINQYVQMLPLPTSEVDPPAGTSCRITGWGRTEYHGKPADTLQEVTVKVISRQECNRRDSYNGKLTPSMMCAGERNGRKDVCTSIKTNAEAKYCTSDLNYEAPNRTHHFCTSSPLTLSWRNGYVYAILGTHAINKNKNEQQIIEIEEQVVHKDYNSAYYVNNLMLVKLSKKATINQYVQMLPLPTSEVDTPADTSCRIAGWGKTEYNGNPAKALQEVNVKVISREECNGTDSYNGILTPSMMCAGEQSGGKDVCQVKGCGPGPGGREEGLCLLQTARGRPSWFCWGPRVEGLEAQPCRDPWPPPGGAQGLIIREPHFRHTRKCRGEDFMWRPESCQEDSRHFRHAGAWPRSGYWEHLGLIREHYIRGRLPPVIGGCREEADRAGGRTGGGQEGTRDCGPGLWGNRCKKALGVHVSTNL</sequence>
<dbReference type="PROSITE" id="PS50240">
    <property type="entry name" value="TRYPSIN_DOM"/>
    <property type="match status" value="1"/>
</dbReference>
<evidence type="ECO:0000256" key="2">
    <source>
        <dbReference type="ARBA" id="ARBA00022525"/>
    </source>
</evidence>
<dbReference type="InterPro" id="IPR043504">
    <property type="entry name" value="Peptidase_S1_PA_chymotrypsin"/>
</dbReference>
<dbReference type="Pfam" id="PF00089">
    <property type="entry name" value="Trypsin"/>
    <property type="match status" value="2"/>
</dbReference>
<dbReference type="CDD" id="cd00190">
    <property type="entry name" value="Tryp_SPc"/>
    <property type="match status" value="1"/>
</dbReference>
<reference evidence="11 12" key="1">
    <citation type="journal article" date="2021" name="Cell">
        <title>Tracing the genetic footprints of vertebrate landing in non-teleost ray-finned fishes.</title>
        <authorList>
            <person name="Bi X."/>
            <person name="Wang K."/>
            <person name="Yang L."/>
            <person name="Pan H."/>
            <person name="Jiang H."/>
            <person name="Wei Q."/>
            <person name="Fang M."/>
            <person name="Yu H."/>
            <person name="Zhu C."/>
            <person name="Cai Y."/>
            <person name="He Y."/>
            <person name="Gan X."/>
            <person name="Zeng H."/>
            <person name="Yu D."/>
            <person name="Zhu Y."/>
            <person name="Jiang H."/>
            <person name="Qiu Q."/>
            <person name="Yang H."/>
            <person name="Zhang Y.E."/>
            <person name="Wang W."/>
            <person name="Zhu M."/>
            <person name="He S."/>
            <person name="Zhang G."/>
        </authorList>
    </citation>
    <scope>NUCLEOTIDE SEQUENCE [LARGE SCALE GENOMIC DNA]</scope>
    <source>
        <strain evidence="11">Bchr_013</strain>
    </source>
</reference>
<dbReference type="InterPro" id="IPR018114">
    <property type="entry name" value="TRYPSIN_HIS"/>
</dbReference>
<dbReference type="InterPro" id="IPR009003">
    <property type="entry name" value="Peptidase_S1_PA"/>
</dbReference>
<dbReference type="GO" id="GO:0006508">
    <property type="term" value="P:proteolysis"/>
    <property type="evidence" value="ECO:0007669"/>
    <property type="project" value="UniProtKB-KW"/>
</dbReference>
<keyword evidence="7" id="KW-1015">Disulfide bond</keyword>
<dbReference type="PANTHER" id="PTHR24264">
    <property type="entry name" value="TRYPSIN-RELATED"/>
    <property type="match status" value="1"/>
</dbReference>
<comment type="caution">
    <text evidence="11">The sequence shown here is derived from an EMBL/GenBank/DDBJ whole genome shotgun (WGS) entry which is preliminary data.</text>
</comment>
<dbReference type="FunFam" id="2.40.10.10:FF:000005">
    <property type="entry name" value="Serine protease 37"/>
    <property type="match status" value="1"/>
</dbReference>
<evidence type="ECO:0000313" key="12">
    <source>
        <dbReference type="Proteomes" id="UP000886611"/>
    </source>
</evidence>
<dbReference type="InterPro" id="IPR001254">
    <property type="entry name" value="Trypsin_dom"/>
</dbReference>
<evidence type="ECO:0000256" key="5">
    <source>
        <dbReference type="ARBA" id="ARBA00022825"/>
    </source>
</evidence>
<proteinExistence type="predicted"/>
<evidence type="ECO:0000256" key="6">
    <source>
        <dbReference type="ARBA" id="ARBA00023145"/>
    </source>
</evidence>
<gene>
    <name evidence="11" type="primary">Gzma_6</name>
    <name evidence="11" type="ORF">GTO96_0016243</name>
</gene>
<comment type="subcellular location">
    <subcellularLocation>
        <location evidence="1">Secreted</location>
        <location evidence="1">Extracellular space</location>
    </subcellularLocation>
</comment>
<feature type="non-terminal residue" evidence="11">
    <location>
        <position position="514"/>
    </location>
</feature>
<evidence type="ECO:0000256" key="1">
    <source>
        <dbReference type="ARBA" id="ARBA00004239"/>
    </source>
</evidence>
<keyword evidence="2" id="KW-0964">Secreted</keyword>
<keyword evidence="5" id="KW-0720">Serine protease</keyword>
<name>A0A8X7XEX9_POLSE</name>
<dbReference type="EC" id="3.4.21.4" evidence="9"/>
<protein>
    <recommendedName>
        <fullName evidence="9">trypsin</fullName>
        <ecNumber evidence="9">3.4.21.4</ecNumber>
    </recommendedName>
</protein>
<keyword evidence="3" id="KW-0645">Protease</keyword>
<keyword evidence="6" id="KW-0865">Zymogen</keyword>
<evidence type="ECO:0000256" key="9">
    <source>
        <dbReference type="ARBA" id="ARBA00038868"/>
    </source>
</evidence>
<comment type="catalytic activity">
    <reaction evidence="8">
        <text>Preferential cleavage: Arg-|-Xaa, Lys-|-Xaa.</text>
        <dbReference type="EC" id="3.4.21.4"/>
    </reaction>
</comment>
<evidence type="ECO:0000313" key="11">
    <source>
        <dbReference type="EMBL" id="KAG2466074.1"/>
    </source>
</evidence>
<feature type="domain" description="Peptidase S1" evidence="10">
    <location>
        <begin position="5"/>
        <end position="432"/>
    </location>
</feature>
<dbReference type="Gene3D" id="2.40.10.10">
    <property type="entry name" value="Trypsin-like serine proteases"/>
    <property type="match status" value="3"/>
</dbReference>
<dbReference type="EMBL" id="JAATIS010001721">
    <property type="protein sequence ID" value="KAG2466074.1"/>
    <property type="molecule type" value="Genomic_DNA"/>
</dbReference>
<keyword evidence="12" id="KW-1185">Reference proteome</keyword>
<feature type="non-terminal residue" evidence="11">
    <location>
        <position position="1"/>
    </location>
</feature>
<dbReference type="SMART" id="SM00020">
    <property type="entry name" value="Tryp_SPc"/>
    <property type="match status" value="2"/>
</dbReference>
<dbReference type="Proteomes" id="UP000886611">
    <property type="component" value="Unassembled WGS sequence"/>
</dbReference>
<evidence type="ECO:0000256" key="4">
    <source>
        <dbReference type="ARBA" id="ARBA00022801"/>
    </source>
</evidence>
<dbReference type="InterPro" id="IPR001314">
    <property type="entry name" value="Peptidase_S1A"/>
</dbReference>
<dbReference type="AlphaFoldDB" id="A0A8X7XEX9"/>
<dbReference type="PANTHER" id="PTHR24264:SF65">
    <property type="entry name" value="SRCR DOMAIN-CONTAINING PROTEIN"/>
    <property type="match status" value="1"/>
</dbReference>
<dbReference type="SUPFAM" id="SSF50494">
    <property type="entry name" value="Trypsin-like serine proteases"/>
    <property type="match status" value="2"/>
</dbReference>
<evidence type="ECO:0000259" key="10">
    <source>
        <dbReference type="PROSITE" id="PS50240"/>
    </source>
</evidence>